<sequence>MPGDSPSLWELVEENVPLPERPEVKRILGETTVDLSLELWAEVREVGRGATPQACPTTQVTSPPPPALRGN</sequence>
<dbReference type="STRING" id="9402.L5KN48"/>
<feature type="region of interest" description="Disordered" evidence="1">
    <location>
        <begin position="48"/>
        <end position="71"/>
    </location>
</feature>
<accession>L5KN48</accession>
<protein>
    <submittedName>
        <fullName evidence="2">Coiled-coil domain-containing protein 24</fullName>
    </submittedName>
</protein>
<dbReference type="InParanoid" id="L5KN48"/>
<proteinExistence type="predicted"/>
<dbReference type="EMBL" id="KB030630">
    <property type="protein sequence ID" value="ELK13124.1"/>
    <property type="molecule type" value="Genomic_DNA"/>
</dbReference>
<evidence type="ECO:0000313" key="2">
    <source>
        <dbReference type="EMBL" id="ELK13124.1"/>
    </source>
</evidence>
<evidence type="ECO:0000313" key="3">
    <source>
        <dbReference type="Proteomes" id="UP000010552"/>
    </source>
</evidence>
<dbReference type="PANTHER" id="PTHR28601">
    <property type="entry name" value="COILED-COIL DOMAIN-CONTAINING PROTEIN 24"/>
    <property type="match status" value="1"/>
</dbReference>
<gene>
    <name evidence="2" type="ORF">PAL_GLEAN10003121</name>
</gene>
<evidence type="ECO:0000256" key="1">
    <source>
        <dbReference type="SAM" id="MobiDB-lite"/>
    </source>
</evidence>
<dbReference type="AlphaFoldDB" id="L5KN48"/>
<organism evidence="2 3">
    <name type="scientific">Pteropus alecto</name>
    <name type="common">Black flying fox</name>
    <dbReference type="NCBI Taxonomy" id="9402"/>
    <lineage>
        <taxon>Eukaryota</taxon>
        <taxon>Metazoa</taxon>
        <taxon>Chordata</taxon>
        <taxon>Craniata</taxon>
        <taxon>Vertebrata</taxon>
        <taxon>Euteleostomi</taxon>
        <taxon>Mammalia</taxon>
        <taxon>Eutheria</taxon>
        <taxon>Laurasiatheria</taxon>
        <taxon>Chiroptera</taxon>
        <taxon>Yinpterochiroptera</taxon>
        <taxon>Pteropodoidea</taxon>
        <taxon>Pteropodidae</taxon>
        <taxon>Pteropodinae</taxon>
        <taxon>Pteropus</taxon>
    </lineage>
</organism>
<dbReference type="Proteomes" id="UP000010552">
    <property type="component" value="Unassembled WGS sequence"/>
</dbReference>
<dbReference type="InterPro" id="IPR031367">
    <property type="entry name" value="CCDC24"/>
</dbReference>
<keyword evidence="3" id="KW-1185">Reference proteome</keyword>
<reference evidence="3" key="1">
    <citation type="journal article" date="2013" name="Science">
        <title>Comparative analysis of bat genomes provides insight into the evolution of flight and immunity.</title>
        <authorList>
            <person name="Zhang G."/>
            <person name="Cowled C."/>
            <person name="Shi Z."/>
            <person name="Huang Z."/>
            <person name="Bishop-Lilly K.A."/>
            <person name="Fang X."/>
            <person name="Wynne J.W."/>
            <person name="Xiong Z."/>
            <person name="Baker M.L."/>
            <person name="Zhao W."/>
            <person name="Tachedjian M."/>
            <person name="Zhu Y."/>
            <person name="Zhou P."/>
            <person name="Jiang X."/>
            <person name="Ng J."/>
            <person name="Yang L."/>
            <person name="Wu L."/>
            <person name="Xiao J."/>
            <person name="Feng Y."/>
            <person name="Chen Y."/>
            <person name="Sun X."/>
            <person name="Zhang Y."/>
            <person name="Marsh G.A."/>
            <person name="Crameri G."/>
            <person name="Broder C.C."/>
            <person name="Frey K.G."/>
            <person name="Wang L.F."/>
            <person name="Wang J."/>
        </authorList>
    </citation>
    <scope>NUCLEOTIDE SEQUENCE [LARGE SCALE GENOMIC DNA]</scope>
</reference>
<feature type="compositionally biased region" description="Pro residues" evidence="1">
    <location>
        <begin position="62"/>
        <end position="71"/>
    </location>
</feature>
<dbReference type="PANTHER" id="PTHR28601:SF1">
    <property type="entry name" value="COILED-COIL DOMAIN-CONTAINING PROTEIN 24"/>
    <property type="match status" value="1"/>
</dbReference>
<name>L5KN48_PTEAL</name>